<evidence type="ECO:0000256" key="3">
    <source>
        <dbReference type="ARBA" id="ARBA00023004"/>
    </source>
</evidence>
<dbReference type="PANTHER" id="PTHR21496">
    <property type="entry name" value="FERREDOXIN-RELATED"/>
    <property type="match status" value="1"/>
</dbReference>
<comment type="cofactor">
    <cofactor evidence="5">
        <name>[2Fe-2S] cluster</name>
        <dbReference type="ChEBI" id="CHEBI:190135"/>
    </cofactor>
</comment>
<comment type="similarity">
    <text evidence="6">Belongs to the bacterial ring-hydroxylating dioxygenase ferredoxin component family.</text>
</comment>
<dbReference type="GO" id="GO:0046872">
    <property type="term" value="F:metal ion binding"/>
    <property type="evidence" value="ECO:0007669"/>
    <property type="project" value="UniProtKB-KW"/>
</dbReference>
<dbReference type="GO" id="GO:0016705">
    <property type="term" value="F:oxidoreductase activity, acting on paired donors, with incorporation or reduction of molecular oxygen"/>
    <property type="evidence" value="ECO:0007669"/>
    <property type="project" value="UniProtKB-ARBA"/>
</dbReference>
<evidence type="ECO:0000256" key="5">
    <source>
        <dbReference type="ARBA" id="ARBA00034078"/>
    </source>
</evidence>
<evidence type="ECO:0000259" key="7">
    <source>
        <dbReference type="PROSITE" id="PS51296"/>
    </source>
</evidence>
<accession>A0A172TGJ4</accession>
<evidence type="ECO:0000313" key="9">
    <source>
        <dbReference type="Proteomes" id="UP000076927"/>
    </source>
</evidence>
<dbReference type="AlphaFoldDB" id="A0A172TGJ4"/>
<dbReference type="GO" id="GO:0004497">
    <property type="term" value="F:monooxygenase activity"/>
    <property type="evidence" value="ECO:0007669"/>
    <property type="project" value="UniProtKB-ARBA"/>
</dbReference>
<feature type="domain" description="Rieske" evidence="7">
    <location>
        <begin position="4"/>
        <end position="114"/>
    </location>
</feature>
<organism evidence="8 9">
    <name type="scientific">Paenibacillus swuensis</name>
    <dbReference type="NCBI Taxonomy" id="1178515"/>
    <lineage>
        <taxon>Bacteria</taxon>
        <taxon>Bacillati</taxon>
        <taxon>Bacillota</taxon>
        <taxon>Bacilli</taxon>
        <taxon>Bacillales</taxon>
        <taxon>Paenibacillaceae</taxon>
        <taxon>Paenibacillus</taxon>
    </lineage>
</organism>
<name>A0A172TGJ4_9BACL</name>
<dbReference type="STRING" id="1178515.SY83_07065"/>
<evidence type="ECO:0000256" key="4">
    <source>
        <dbReference type="ARBA" id="ARBA00023014"/>
    </source>
</evidence>
<dbReference type="PANTHER" id="PTHR21496:SF0">
    <property type="entry name" value="RIESKE DOMAIN-CONTAINING PROTEIN"/>
    <property type="match status" value="1"/>
</dbReference>
<reference evidence="8 9" key="1">
    <citation type="submission" date="2015-01" db="EMBL/GenBank/DDBJ databases">
        <title>Paenibacillus swuensis/DY6/whole genome sequencing.</title>
        <authorList>
            <person name="Kim M.K."/>
            <person name="Srinivasan S."/>
            <person name="Lee J.-J."/>
        </authorList>
    </citation>
    <scope>NUCLEOTIDE SEQUENCE [LARGE SCALE GENOMIC DNA]</scope>
    <source>
        <strain evidence="8 9">DY6</strain>
    </source>
</reference>
<evidence type="ECO:0000256" key="2">
    <source>
        <dbReference type="ARBA" id="ARBA00022723"/>
    </source>
</evidence>
<dbReference type="InterPro" id="IPR017941">
    <property type="entry name" value="Rieske_2Fe-2S"/>
</dbReference>
<sequence length="116" mass="13236">MTLVTVAKTSDIVANKTFLVQVERKEIGILLDHNQYYAVLNICPHAKAPICSGHIEGTLIAPQVGIFDYQHDRRVLRCPWHHWEFELPSGRAVCNMKERIKTYPVVVQGEDILIDI</sequence>
<gene>
    <name evidence="8" type="ORF">SY83_07065</name>
</gene>
<dbReference type="RefSeq" id="WP_068605487.1">
    <property type="nucleotide sequence ID" value="NZ_CP011388.1"/>
</dbReference>
<dbReference type="Proteomes" id="UP000076927">
    <property type="component" value="Chromosome"/>
</dbReference>
<dbReference type="Pfam" id="PF00355">
    <property type="entry name" value="Rieske"/>
    <property type="match status" value="1"/>
</dbReference>
<dbReference type="CDD" id="cd03467">
    <property type="entry name" value="Rieske"/>
    <property type="match status" value="1"/>
</dbReference>
<dbReference type="OrthoDB" id="9795104at2"/>
<keyword evidence="1" id="KW-0001">2Fe-2S</keyword>
<dbReference type="KEGG" id="pswu:SY83_07065"/>
<evidence type="ECO:0000313" key="8">
    <source>
        <dbReference type="EMBL" id="ANE46082.1"/>
    </source>
</evidence>
<dbReference type="SUPFAM" id="SSF50022">
    <property type="entry name" value="ISP domain"/>
    <property type="match status" value="1"/>
</dbReference>
<dbReference type="PROSITE" id="PS51296">
    <property type="entry name" value="RIESKE"/>
    <property type="match status" value="1"/>
</dbReference>
<dbReference type="InterPro" id="IPR036922">
    <property type="entry name" value="Rieske_2Fe-2S_sf"/>
</dbReference>
<protein>
    <recommendedName>
        <fullName evidence="7">Rieske domain-containing protein</fullName>
    </recommendedName>
</protein>
<dbReference type="GO" id="GO:0051537">
    <property type="term" value="F:2 iron, 2 sulfur cluster binding"/>
    <property type="evidence" value="ECO:0007669"/>
    <property type="project" value="UniProtKB-KW"/>
</dbReference>
<dbReference type="PATRIC" id="fig|1178515.4.peg.1407"/>
<keyword evidence="2" id="KW-0479">Metal-binding</keyword>
<evidence type="ECO:0000256" key="6">
    <source>
        <dbReference type="ARBA" id="ARBA00038001"/>
    </source>
</evidence>
<dbReference type="Gene3D" id="2.102.10.10">
    <property type="entry name" value="Rieske [2Fe-2S] iron-sulphur domain"/>
    <property type="match status" value="1"/>
</dbReference>
<keyword evidence="9" id="KW-1185">Reference proteome</keyword>
<evidence type="ECO:0000256" key="1">
    <source>
        <dbReference type="ARBA" id="ARBA00022714"/>
    </source>
</evidence>
<proteinExistence type="inferred from homology"/>
<keyword evidence="3" id="KW-0408">Iron</keyword>
<dbReference type="EMBL" id="CP011388">
    <property type="protein sequence ID" value="ANE46082.1"/>
    <property type="molecule type" value="Genomic_DNA"/>
</dbReference>
<keyword evidence="4" id="KW-0411">Iron-sulfur</keyword>